<keyword evidence="3" id="KW-1185">Reference proteome</keyword>
<protein>
    <submittedName>
        <fullName evidence="2">G-protein coupled receptor 78</fullName>
    </submittedName>
</protein>
<reference evidence="2 3" key="1">
    <citation type="journal article" date="2019" name="Mol. Ecol. Resour.">
        <title>Improving Illumina assemblies with Hi-C and long reads: an example with the North African dromedary.</title>
        <authorList>
            <person name="Elbers J.P."/>
            <person name="Rogers M.F."/>
            <person name="Perelman P.L."/>
            <person name="Proskuryakova A.A."/>
            <person name="Serdyukova N.A."/>
            <person name="Johnson W.E."/>
            <person name="Horin P."/>
            <person name="Corander J."/>
            <person name="Murphy D."/>
            <person name="Burger P.A."/>
        </authorList>
    </citation>
    <scope>NUCLEOTIDE SEQUENCE [LARGE SCALE GENOMIC DNA]</scope>
    <source>
        <strain evidence="2">Drom800</strain>
        <tissue evidence="2">Blood</tissue>
    </source>
</reference>
<sequence>MSADQRPAVCFPVRYAGRLRPRHAHLLPAYSRGQLLAFGFAALACSWLGYLGAFAVQQGCLSEQKLCFGKISLFSGSFITHFAPNVVTSAQGMSIPVFTLAGLQLGDCEKWLAGRCVHIWMAE</sequence>
<name>A0A5N4EI07_CAMDR</name>
<dbReference type="AlphaFoldDB" id="A0A5N4EI07"/>
<accession>A0A5N4EI07</accession>
<organism evidence="2 3">
    <name type="scientific">Camelus dromedarius</name>
    <name type="common">Dromedary</name>
    <name type="synonym">Arabian camel</name>
    <dbReference type="NCBI Taxonomy" id="9838"/>
    <lineage>
        <taxon>Eukaryota</taxon>
        <taxon>Metazoa</taxon>
        <taxon>Chordata</taxon>
        <taxon>Craniata</taxon>
        <taxon>Vertebrata</taxon>
        <taxon>Euteleostomi</taxon>
        <taxon>Mammalia</taxon>
        <taxon>Eutheria</taxon>
        <taxon>Laurasiatheria</taxon>
        <taxon>Artiodactyla</taxon>
        <taxon>Tylopoda</taxon>
        <taxon>Camelidae</taxon>
        <taxon>Camelus</taxon>
    </lineage>
</organism>
<feature type="transmembrane region" description="Helical" evidence="1">
    <location>
        <begin position="35"/>
        <end position="56"/>
    </location>
</feature>
<evidence type="ECO:0000313" key="3">
    <source>
        <dbReference type="Proteomes" id="UP000299084"/>
    </source>
</evidence>
<dbReference type="Proteomes" id="UP000299084">
    <property type="component" value="Unassembled WGS sequence"/>
</dbReference>
<keyword evidence="1" id="KW-0812">Transmembrane</keyword>
<keyword evidence="2" id="KW-0675">Receptor</keyword>
<evidence type="ECO:0000313" key="2">
    <source>
        <dbReference type="EMBL" id="KAB1282914.1"/>
    </source>
</evidence>
<gene>
    <name evidence="2" type="ORF">Cadr_000002339</name>
</gene>
<dbReference type="EMBL" id="JWIN03000002">
    <property type="protein sequence ID" value="KAB1282914.1"/>
    <property type="molecule type" value="Genomic_DNA"/>
</dbReference>
<proteinExistence type="predicted"/>
<evidence type="ECO:0000256" key="1">
    <source>
        <dbReference type="SAM" id="Phobius"/>
    </source>
</evidence>
<keyword evidence="1" id="KW-1133">Transmembrane helix</keyword>
<keyword evidence="1" id="KW-0472">Membrane</keyword>
<comment type="caution">
    <text evidence="2">The sequence shown here is derived from an EMBL/GenBank/DDBJ whole genome shotgun (WGS) entry which is preliminary data.</text>
</comment>